<feature type="domain" description="C2H2-type" evidence="1">
    <location>
        <begin position="61"/>
        <end position="85"/>
    </location>
</feature>
<reference evidence="3" key="1">
    <citation type="submission" date="2014-10" db="EMBL/GenBank/DDBJ databases">
        <authorList>
            <person name="King R."/>
        </authorList>
    </citation>
    <scope>NUCLEOTIDE SEQUENCE [LARGE SCALE GENOMIC DNA]</scope>
    <source>
        <strain evidence="3">A3/5</strain>
    </source>
</reference>
<dbReference type="EMBL" id="LN649230">
    <property type="protein sequence ID" value="CEI60380.1"/>
    <property type="molecule type" value="Genomic_DNA"/>
</dbReference>
<accession>A0A2L2TJF3</accession>
<dbReference type="InterPro" id="IPR013087">
    <property type="entry name" value="Znf_C2H2_type"/>
</dbReference>
<evidence type="ECO:0000313" key="3">
    <source>
        <dbReference type="Proteomes" id="UP000245910"/>
    </source>
</evidence>
<dbReference type="STRING" id="56646.A0A2L2TJF3"/>
<name>A0A2L2TJF3_9HYPO</name>
<proteinExistence type="predicted"/>
<evidence type="ECO:0000259" key="1">
    <source>
        <dbReference type="PROSITE" id="PS00028"/>
    </source>
</evidence>
<evidence type="ECO:0000313" key="2">
    <source>
        <dbReference type="EMBL" id="CEI60380.1"/>
    </source>
</evidence>
<keyword evidence="3" id="KW-1185">Reference proteome</keyword>
<dbReference type="Proteomes" id="UP000245910">
    <property type="component" value="Chromosome II"/>
</dbReference>
<organism evidence="2 3">
    <name type="scientific">Fusarium venenatum</name>
    <dbReference type="NCBI Taxonomy" id="56646"/>
    <lineage>
        <taxon>Eukaryota</taxon>
        <taxon>Fungi</taxon>
        <taxon>Dikarya</taxon>
        <taxon>Ascomycota</taxon>
        <taxon>Pezizomycotina</taxon>
        <taxon>Sordariomycetes</taxon>
        <taxon>Hypocreomycetidae</taxon>
        <taxon>Hypocreales</taxon>
        <taxon>Nectriaceae</taxon>
        <taxon>Fusarium</taxon>
    </lineage>
</organism>
<protein>
    <recommendedName>
        <fullName evidence="1">C2H2-type domain-containing protein</fullName>
    </recommendedName>
</protein>
<dbReference type="OrthoDB" id="654211at2759"/>
<dbReference type="PROSITE" id="PS00028">
    <property type="entry name" value="ZINC_FINGER_C2H2_1"/>
    <property type="match status" value="1"/>
</dbReference>
<dbReference type="AlphaFoldDB" id="A0A2L2TJF3"/>
<sequence length="428" mass="47268">MSDTSLSLEPYGDIPLRQAQCNIGTISALVDSLARARIIAVIALKILYDEPLNAHRERWICPFSKCKELFANPKDMLFHAATCTHVSANDAYCNCCGSYYNFSGQGPASLTSGNENAPEILRDPAAAKGKQNIVGLSSICSGEAADVGSDRRIVESNTSTIAYPNCSVPTPIMGFHIQQHHTQSTVPIMPSEDHAEPINSDHDDIWMSLMSHVPSAVYQDNTQQEYNGTASHTHRESPSHPLQHYEVAYQASLWDVDTRQTEAEWNTLGQLAMHQQAPKAPIVNVPNLSFPLHRFQFESGGEACSSRIHHLHPQSDVIPNVAPLLRYNSEEYVNLLHFSPTYSNQPDVEMTCDDIPELGAMGGYLATASSSATASPGFPSFGDIDNTEVRCPECNYQPKGADATKGTRLKRHIKEIHKKTIRPKRRTW</sequence>